<keyword evidence="1" id="KW-1133">Transmembrane helix</keyword>
<feature type="transmembrane region" description="Helical" evidence="1">
    <location>
        <begin position="240"/>
        <end position="259"/>
    </location>
</feature>
<evidence type="ECO:0000256" key="1">
    <source>
        <dbReference type="SAM" id="Phobius"/>
    </source>
</evidence>
<keyword evidence="1" id="KW-0472">Membrane</keyword>
<dbReference type="WBParaSite" id="Pan_g21533.t1">
    <property type="protein sequence ID" value="Pan_g21533.t1"/>
    <property type="gene ID" value="Pan_g21533"/>
</dbReference>
<feature type="transmembrane region" description="Helical" evidence="1">
    <location>
        <begin position="23"/>
        <end position="48"/>
    </location>
</feature>
<evidence type="ECO:0000313" key="3">
    <source>
        <dbReference type="WBParaSite" id="Pan_g21533.t1"/>
    </source>
</evidence>
<reference evidence="2" key="1">
    <citation type="journal article" date="2013" name="Genetics">
        <title>The draft genome and transcriptome of Panagrellus redivivus are shaped by the harsh demands of a free-living lifestyle.</title>
        <authorList>
            <person name="Srinivasan J."/>
            <person name="Dillman A.R."/>
            <person name="Macchietto M.G."/>
            <person name="Heikkinen L."/>
            <person name="Lakso M."/>
            <person name="Fracchia K.M."/>
            <person name="Antoshechkin I."/>
            <person name="Mortazavi A."/>
            <person name="Wong G."/>
            <person name="Sternberg P.W."/>
        </authorList>
    </citation>
    <scope>NUCLEOTIDE SEQUENCE [LARGE SCALE GENOMIC DNA]</scope>
    <source>
        <strain evidence="2">MT8872</strain>
    </source>
</reference>
<dbReference type="PANTHER" id="PTHR23021:SF11">
    <property type="entry name" value="SERPENTINE RECEPTOR, CLASS T"/>
    <property type="match status" value="1"/>
</dbReference>
<feature type="transmembrane region" description="Helical" evidence="1">
    <location>
        <begin position="271"/>
        <end position="291"/>
    </location>
</feature>
<keyword evidence="2" id="KW-1185">Reference proteome</keyword>
<dbReference type="PANTHER" id="PTHR23021">
    <property type="entry name" value="SERPENTINE RECEPTOR, CLASS T"/>
    <property type="match status" value="1"/>
</dbReference>
<feature type="transmembrane region" description="Helical" evidence="1">
    <location>
        <begin position="60"/>
        <end position="89"/>
    </location>
</feature>
<feature type="transmembrane region" description="Helical" evidence="1">
    <location>
        <begin position="200"/>
        <end position="219"/>
    </location>
</feature>
<dbReference type="Pfam" id="PF10321">
    <property type="entry name" value="7TM_GPCR_Srt"/>
    <property type="match status" value="1"/>
</dbReference>
<dbReference type="Proteomes" id="UP000492821">
    <property type="component" value="Unassembled WGS sequence"/>
</dbReference>
<accession>A0A7E4VK77</accession>
<feature type="transmembrane region" description="Helical" evidence="1">
    <location>
        <begin position="140"/>
        <end position="165"/>
    </location>
</feature>
<dbReference type="InterPro" id="IPR019425">
    <property type="entry name" value="7TM_GPCR_serpentine_rcpt_Srt"/>
</dbReference>
<organism evidence="2 3">
    <name type="scientific">Panagrellus redivivus</name>
    <name type="common">Microworm</name>
    <dbReference type="NCBI Taxonomy" id="6233"/>
    <lineage>
        <taxon>Eukaryota</taxon>
        <taxon>Metazoa</taxon>
        <taxon>Ecdysozoa</taxon>
        <taxon>Nematoda</taxon>
        <taxon>Chromadorea</taxon>
        <taxon>Rhabditida</taxon>
        <taxon>Tylenchina</taxon>
        <taxon>Panagrolaimomorpha</taxon>
        <taxon>Panagrolaimoidea</taxon>
        <taxon>Panagrolaimidae</taxon>
        <taxon>Panagrellus</taxon>
    </lineage>
</organism>
<proteinExistence type="predicted"/>
<keyword evidence="1" id="KW-0812">Transmembrane</keyword>
<reference evidence="3" key="2">
    <citation type="submission" date="2020-10" db="UniProtKB">
        <authorList>
            <consortium name="WormBaseParasite"/>
        </authorList>
    </citation>
    <scope>IDENTIFICATION</scope>
</reference>
<dbReference type="AlphaFoldDB" id="A0A7E4VK77"/>
<feature type="transmembrane region" description="Helical" evidence="1">
    <location>
        <begin position="95"/>
        <end position="119"/>
    </location>
</feature>
<protein>
    <submittedName>
        <fullName evidence="3">G protein-coupled receptor</fullName>
    </submittedName>
</protein>
<dbReference type="SUPFAM" id="SSF81321">
    <property type="entry name" value="Family A G protein-coupled receptor-like"/>
    <property type="match status" value="1"/>
</dbReference>
<dbReference type="Gene3D" id="1.20.1070.10">
    <property type="entry name" value="Rhodopsin 7-helix transmembrane proteins"/>
    <property type="match status" value="1"/>
</dbReference>
<evidence type="ECO:0000313" key="2">
    <source>
        <dbReference type="Proteomes" id="UP000492821"/>
    </source>
</evidence>
<name>A0A7E4VK77_PANRE</name>
<sequence length="333" mass="37405">MAKYWSCDARTHDEWVALGQPSMFIGILYLTIGIVYLIIYIPCFIALIRSDLMKFSAFKFMAFLGVIDFIGLFNATFYCSYAAMIGMIYCMAPTLNYVMGVWAFTCWATCSTTCVLLAANRCIDLVSPNFGRLLYAGKKTYIWFIIPVLYALYFIFFAGSCVFNSNTYAYAFDPFLGVPERHGQIDIEHYPHMSLAVHNLAIPIALIIIYVSLCIILSAQTRGIHGLRSQNLGRVQRNTLIQAMMICSVDFIGALLYSYSNFFPVGKIYVIGGQIGWMSVHGVSGLTYLLFNKTIRNDVIRMFCKNRIKITQTVTPATGHTSMKATASSTQAY</sequence>